<gene>
    <name evidence="8" type="ORF">OGAPHI_005933</name>
</gene>
<evidence type="ECO:0000313" key="9">
    <source>
        <dbReference type="Proteomes" id="UP000769157"/>
    </source>
</evidence>
<organism evidence="8 9">
    <name type="scientific">Ogataea philodendri</name>
    <dbReference type="NCBI Taxonomy" id="1378263"/>
    <lineage>
        <taxon>Eukaryota</taxon>
        <taxon>Fungi</taxon>
        <taxon>Dikarya</taxon>
        <taxon>Ascomycota</taxon>
        <taxon>Saccharomycotina</taxon>
        <taxon>Pichiomycetes</taxon>
        <taxon>Pichiales</taxon>
        <taxon>Pichiaceae</taxon>
        <taxon>Ogataea</taxon>
    </lineage>
</organism>
<dbReference type="Gene3D" id="3.60.21.10">
    <property type="match status" value="2"/>
</dbReference>
<evidence type="ECO:0000259" key="7">
    <source>
        <dbReference type="Pfam" id="PF12850"/>
    </source>
</evidence>
<dbReference type="GO" id="GO:0015031">
    <property type="term" value="P:protein transport"/>
    <property type="evidence" value="ECO:0007669"/>
    <property type="project" value="UniProtKB-KW"/>
</dbReference>
<sequence>MDPKICAPPLAPPISPKLTAVWVSVIFLSKMLILAIGDLHIPERAVDIPHKFKKLLQPSGRIEQVLCLGNVTNSQSTVEFLKSLSLDFQIVKGEFDRDLNLPLSLVFTYDKLRVGLVNGFQIVPKADPLSLLAQARLMDVDILIYGSTHKVEAYTLDGRFFVNPGSATGAFSSSNMDQEDLDTVEAFIEEHKVKDTKKESTDAAPEETEKKDQEEEKEEKPNDENTLEIEEYMDPVPSFCLLDIQGSVCTLYLYTLIDGDVKVDKITYRKEEQE</sequence>
<protein>
    <recommendedName>
        <fullName evidence="2 5">Vacuolar protein sorting-associated protein 29</fullName>
    </recommendedName>
</protein>
<dbReference type="CDD" id="cd07394">
    <property type="entry name" value="MPP_Vps29"/>
    <property type="match status" value="1"/>
</dbReference>
<dbReference type="GO" id="GO:0042147">
    <property type="term" value="P:retrograde transport, endosome to Golgi"/>
    <property type="evidence" value="ECO:0007669"/>
    <property type="project" value="InterPro"/>
</dbReference>
<dbReference type="AlphaFoldDB" id="A0A9P8NXU0"/>
<feature type="domain" description="Calcineurin-like phosphoesterase" evidence="7">
    <location>
        <begin position="31"/>
        <end position="173"/>
    </location>
</feature>
<feature type="region of interest" description="Disordered" evidence="6">
    <location>
        <begin position="193"/>
        <end position="228"/>
    </location>
</feature>
<evidence type="ECO:0000256" key="2">
    <source>
        <dbReference type="ARBA" id="ARBA00017767"/>
    </source>
</evidence>
<dbReference type="RefSeq" id="XP_046058859.1">
    <property type="nucleotide sequence ID" value="XM_046207168.1"/>
</dbReference>
<dbReference type="EMBL" id="JAEUBE010000414">
    <property type="protein sequence ID" value="KAH3661755.1"/>
    <property type="molecule type" value="Genomic_DNA"/>
</dbReference>
<dbReference type="SUPFAM" id="SSF56300">
    <property type="entry name" value="Metallo-dependent phosphatases"/>
    <property type="match status" value="1"/>
</dbReference>
<dbReference type="PANTHER" id="PTHR11124">
    <property type="entry name" value="VACUOLAR SORTING PROTEIN VPS29"/>
    <property type="match status" value="1"/>
</dbReference>
<keyword evidence="3" id="KW-0813">Transport</keyword>
<comment type="caution">
    <text evidence="8">The sequence shown here is derived from an EMBL/GenBank/DDBJ whole genome shotgun (WGS) entry which is preliminary data.</text>
</comment>
<comment type="similarity">
    <text evidence="1 5">Belongs to the VPS29 family.</text>
</comment>
<dbReference type="OrthoDB" id="10258130at2759"/>
<dbReference type="Pfam" id="PF12850">
    <property type="entry name" value="Metallophos_2"/>
    <property type="match status" value="1"/>
</dbReference>
<proteinExistence type="inferred from homology"/>
<dbReference type="GeneID" id="70237897"/>
<evidence type="ECO:0000256" key="5">
    <source>
        <dbReference type="RuleBase" id="RU362040"/>
    </source>
</evidence>
<evidence type="ECO:0000256" key="3">
    <source>
        <dbReference type="ARBA" id="ARBA00022448"/>
    </source>
</evidence>
<evidence type="ECO:0000313" key="8">
    <source>
        <dbReference type="EMBL" id="KAH3661755.1"/>
    </source>
</evidence>
<evidence type="ECO:0000256" key="4">
    <source>
        <dbReference type="ARBA" id="ARBA00022927"/>
    </source>
</evidence>
<accession>A0A9P8NXU0</accession>
<dbReference type="GO" id="GO:0005829">
    <property type="term" value="C:cytosol"/>
    <property type="evidence" value="ECO:0007669"/>
    <property type="project" value="GOC"/>
</dbReference>
<keyword evidence="4" id="KW-0653">Protein transport</keyword>
<dbReference type="InterPro" id="IPR000979">
    <property type="entry name" value="Phosphodiesterase_MJ0936/Vps29"/>
</dbReference>
<dbReference type="Proteomes" id="UP000769157">
    <property type="component" value="Unassembled WGS sequence"/>
</dbReference>
<dbReference type="InterPro" id="IPR028661">
    <property type="entry name" value="Vps29"/>
</dbReference>
<evidence type="ECO:0000256" key="6">
    <source>
        <dbReference type="SAM" id="MobiDB-lite"/>
    </source>
</evidence>
<dbReference type="NCBIfam" id="TIGR00040">
    <property type="entry name" value="yfcE"/>
    <property type="match status" value="1"/>
</dbReference>
<dbReference type="GO" id="GO:0030904">
    <property type="term" value="C:retromer complex"/>
    <property type="evidence" value="ECO:0007669"/>
    <property type="project" value="InterPro"/>
</dbReference>
<dbReference type="InterPro" id="IPR024654">
    <property type="entry name" value="Calcineurin-like_PHP_lpxH"/>
</dbReference>
<reference evidence="8" key="1">
    <citation type="journal article" date="2021" name="Open Biol.">
        <title>Shared evolutionary footprints suggest mitochondrial oxidative damage underlies multiple complex I losses in fungi.</title>
        <authorList>
            <person name="Schikora-Tamarit M.A."/>
            <person name="Marcet-Houben M."/>
            <person name="Nosek J."/>
            <person name="Gabaldon T."/>
        </authorList>
    </citation>
    <scope>NUCLEOTIDE SEQUENCE</scope>
    <source>
        <strain evidence="8">CBS6075</strain>
    </source>
</reference>
<feature type="compositionally biased region" description="Basic and acidic residues" evidence="6">
    <location>
        <begin position="193"/>
        <end position="223"/>
    </location>
</feature>
<evidence type="ECO:0000256" key="1">
    <source>
        <dbReference type="ARBA" id="ARBA00005945"/>
    </source>
</evidence>
<reference evidence="8" key="2">
    <citation type="submission" date="2021-01" db="EMBL/GenBank/DDBJ databases">
        <authorList>
            <person name="Schikora-Tamarit M.A."/>
        </authorList>
    </citation>
    <scope>NUCLEOTIDE SEQUENCE</scope>
    <source>
        <strain evidence="8">CBS6075</strain>
    </source>
</reference>
<dbReference type="InterPro" id="IPR029052">
    <property type="entry name" value="Metallo-depent_PP-like"/>
</dbReference>
<keyword evidence="9" id="KW-1185">Reference proteome</keyword>
<name>A0A9P8NXU0_9ASCO</name>